<dbReference type="InterPro" id="IPR000182">
    <property type="entry name" value="GNAT_dom"/>
</dbReference>
<keyword evidence="2 5" id="KW-0808">Transferase</keyword>
<dbReference type="PANTHER" id="PTHR10545:SF29">
    <property type="entry name" value="GH14572P-RELATED"/>
    <property type="match status" value="1"/>
</dbReference>
<organism evidence="5 6">
    <name type="scientific">Mucilaginibacter gracilis</name>
    <dbReference type="NCBI Taxonomy" id="423350"/>
    <lineage>
        <taxon>Bacteria</taxon>
        <taxon>Pseudomonadati</taxon>
        <taxon>Bacteroidota</taxon>
        <taxon>Sphingobacteriia</taxon>
        <taxon>Sphingobacteriales</taxon>
        <taxon>Sphingobacteriaceae</taxon>
        <taxon>Mucilaginibacter</taxon>
    </lineage>
</organism>
<dbReference type="FunFam" id="3.40.630.30:FF:000064">
    <property type="entry name" value="GNAT family acetyltransferase"/>
    <property type="match status" value="1"/>
</dbReference>
<evidence type="ECO:0000313" key="5">
    <source>
        <dbReference type="EMBL" id="RKR85539.1"/>
    </source>
</evidence>
<keyword evidence="3 5" id="KW-0012">Acyltransferase</keyword>
<dbReference type="OrthoDB" id="9805924at2"/>
<proteinExistence type="inferred from homology"/>
<dbReference type="Pfam" id="PF00583">
    <property type="entry name" value="Acetyltransf_1"/>
    <property type="match status" value="1"/>
</dbReference>
<name>A0A495JBU8_9SPHI</name>
<dbReference type="InterPro" id="IPR016181">
    <property type="entry name" value="Acyl_CoA_acyltransferase"/>
</dbReference>
<protein>
    <submittedName>
        <fullName evidence="5">L-amino acid N-acyltransferase YncA</fullName>
    </submittedName>
</protein>
<dbReference type="EMBL" id="RBKU01000001">
    <property type="protein sequence ID" value="RKR85539.1"/>
    <property type="molecule type" value="Genomic_DNA"/>
</dbReference>
<reference evidence="5 6" key="1">
    <citation type="submission" date="2018-10" db="EMBL/GenBank/DDBJ databases">
        <title>Genomic Encyclopedia of Archaeal and Bacterial Type Strains, Phase II (KMG-II): from individual species to whole genera.</title>
        <authorList>
            <person name="Goeker M."/>
        </authorList>
    </citation>
    <scope>NUCLEOTIDE SEQUENCE [LARGE SCALE GENOMIC DNA]</scope>
    <source>
        <strain evidence="5 6">DSM 18602</strain>
    </source>
</reference>
<comment type="caution">
    <text evidence="5">The sequence shown here is derived from an EMBL/GenBank/DDBJ whole genome shotgun (WGS) entry which is preliminary data.</text>
</comment>
<keyword evidence="6" id="KW-1185">Reference proteome</keyword>
<dbReference type="SUPFAM" id="SSF55729">
    <property type="entry name" value="Acyl-CoA N-acyltransferases (Nat)"/>
    <property type="match status" value="1"/>
</dbReference>
<dbReference type="Proteomes" id="UP000268007">
    <property type="component" value="Unassembled WGS sequence"/>
</dbReference>
<gene>
    <name evidence="5" type="ORF">BDD43_5810</name>
</gene>
<dbReference type="CDD" id="cd04301">
    <property type="entry name" value="NAT_SF"/>
    <property type="match status" value="1"/>
</dbReference>
<accession>A0A495JBU8</accession>
<comment type="similarity">
    <text evidence="1">Belongs to the acetyltransferase family.</text>
</comment>
<dbReference type="PANTHER" id="PTHR10545">
    <property type="entry name" value="DIAMINE N-ACETYLTRANSFERASE"/>
    <property type="match status" value="1"/>
</dbReference>
<dbReference type="RefSeq" id="WP_121201582.1">
    <property type="nucleotide sequence ID" value="NZ_RBKU01000001.1"/>
</dbReference>
<evidence type="ECO:0000256" key="2">
    <source>
        <dbReference type="ARBA" id="ARBA00022679"/>
    </source>
</evidence>
<evidence type="ECO:0000256" key="1">
    <source>
        <dbReference type="ARBA" id="ARBA00008694"/>
    </source>
</evidence>
<evidence type="ECO:0000313" key="6">
    <source>
        <dbReference type="Proteomes" id="UP000268007"/>
    </source>
</evidence>
<dbReference type="InterPro" id="IPR051016">
    <property type="entry name" value="Diverse_Substrate_AcTransf"/>
</dbReference>
<dbReference type="PROSITE" id="PS51186">
    <property type="entry name" value="GNAT"/>
    <property type="match status" value="1"/>
</dbReference>
<dbReference type="Gene3D" id="3.40.630.30">
    <property type="match status" value="1"/>
</dbReference>
<dbReference type="GO" id="GO:0008080">
    <property type="term" value="F:N-acetyltransferase activity"/>
    <property type="evidence" value="ECO:0007669"/>
    <property type="project" value="TreeGrafter"/>
</dbReference>
<sequence length="150" mass="17149">MEVKLRFAKIGDCARLMELVNELAVFEKAPHEVVVSLAEFKEAGFGQQPVWKAFVAEVDDYIVGFALYYTRYSTWKGRRIYLEDLLVTQNMRGKGIGKLLFDAVVKQTKELGYSGMVWQVLDWNQPAIDFYNKYQAGLEAGWLNASLPIN</sequence>
<dbReference type="AlphaFoldDB" id="A0A495JBU8"/>
<evidence type="ECO:0000256" key="3">
    <source>
        <dbReference type="ARBA" id="ARBA00023315"/>
    </source>
</evidence>
<feature type="domain" description="N-acetyltransferase" evidence="4">
    <location>
        <begin position="3"/>
        <end position="150"/>
    </location>
</feature>
<evidence type="ECO:0000259" key="4">
    <source>
        <dbReference type="PROSITE" id="PS51186"/>
    </source>
</evidence>